<dbReference type="PANTHER" id="PTHR35889:SF3">
    <property type="entry name" value="F-BOX DOMAIN-CONTAINING PROTEIN"/>
    <property type="match status" value="1"/>
</dbReference>
<evidence type="ECO:0000259" key="1">
    <source>
        <dbReference type="Pfam" id="PF07587"/>
    </source>
</evidence>
<sequence>YEASTGADLYRRSMYWFWKRSAPPTSMDILDAPSREVCTVRRDRTNTPLQALVTLNDPQFVEASRALADDALFLGGSNDDQRIDYITNRLLSRLLTEAEKPVVKNSLADLTTWYKEHPEDAQAVISVGQSQPRHEDAVTLASWTMLTNQLMNLDEVLSK</sequence>
<dbReference type="PANTHER" id="PTHR35889">
    <property type="entry name" value="CYCLOINULO-OLIGOSACCHARIDE FRUCTANOTRANSFERASE-RELATED"/>
    <property type="match status" value="1"/>
</dbReference>
<organism evidence="2">
    <name type="scientific">marine sediment metagenome</name>
    <dbReference type="NCBI Taxonomy" id="412755"/>
    <lineage>
        <taxon>unclassified sequences</taxon>
        <taxon>metagenomes</taxon>
        <taxon>ecological metagenomes</taxon>
    </lineage>
</organism>
<name>X1CUF8_9ZZZZ</name>
<dbReference type="EMBL" id="BART01019816">
    <property type="protein sequence ID" value="GAG96592.1"/>
    <property type="molecule type" value="Genomic_DNA"/>
</dbReference>
<proteinExistence type="predicted"/>
<comment type="caution">
    <text evidence="2">The sequence shown here is derived from an EMBL/GenBank/DDBJ whole genome shotgun (WGS) entry which is preliminary data.</text>
</comment>
<dbReference type="Pfam" id="PF07587">
    <property type="entry name" value="PSD1"/>
    <property type="match status" value="1"/>
</dbReference>
<gene>
    <name evidence="2" type="ORF">S01H4_36977</name>
</gene>
<evidence type="ECO:0000313" key="2">
    <source>
        <dbReference type="EMBL" id="GAG96592.1"/>
    </source>
</evidence>
<accession>X1CUF8</accession>
<feature type="domain" description="DUF1553" evidence="1">
    <location>
        <begin position="3"/>
        <end position="105"/>
    </location>
</feature>
<feature type="non-terminal residue" evidence="2">
    <location>
        <position position="1"/>
    </location>
</feature>
<dbReference type="AlphaFoldDB" id="X1CUF8"/>
<protein>
    <recommendedName>
        <fullName evidence="1">DUF1553 domain-containing protein</fullName>
    </recommendedName>
</protein>
<reference evidence="2" key="1">
    <citation type="journal article" date="2014" name="Front. Microbiol.">
        <title>High frequency of phylogenetically diverse reductive dehalogenase-homologous genes in deep subseafloor sedimentary metagenomes.</title>
        <authorList>
            <person name="Kawai M."/>
            <person name="Futagami T."/>
            <person name="Toyoda A."/>
            <person name="Takaki Y."/>
            <person name="Nishi S."/>
            <person name="Hori S."/>
            <person name="Arai W."/>
            <person name="Tsubouchi T."/>
            <person name="Morono Y."/>
            <person name="Uchiyama I."/>
            <person name="Ito T."/>
            <person name="Fujiyama A."/>
            <person name="Inagaki F."/>
            <person name="Takami H."/>
        </authorList>
    </citation>
    <scope>NUCLEOTIDE SEQUENCE</scope>
    <source>
        <strain evidence="2">Expedition CK06-06</strain>
    </source>
</reference>
<dbReference type="InterPro" id="IPR022655">
    <property type="entry name" value="DUF1553"/>
</dbReference>